<evidence type="ECO:0000313" key="3">
    <source>
        <dbReference type="Proteomes" id="UP000282076"/>
    </source>
</evidence>
<feature type="transmembrane region" description="Helical" evidence="1">
    <location>
        <begin position="33"/>
        <end position="54"/>
    </location>
</feature>
<keyword evidence="3" id="KW-1185">Reference proteome</keyword>
<keyword evidence="1" id="KW-0812">Transmembrane</keyword>
<dbReference type="Proteomes" id="UP000282076">
    <property type="component" value="Unassembled WGS sequence"/>
</dbReference>
<keyword evidence="1" id="KW-0472">Membrane</keyword>
<sequence>MIEMLLLAIVGIMTTMACASSVSTGMMSGLGKVLAFVVAVIGITLGTTIGTIMASAGSTAKAYISVAVIAAALTMIVGNRKARKAINKANIQRDL</sequence>
<gene>
    <name evidence="2" type="ORF">D7Z26_19545</name>
</gene>
<dbReference type="EMBL" id="RBZM01000008">
    <property type="protein sequence ID" value="RKP50012.1"/>
    <property type="molecule type" value="Genomic_DNA"/>
</dbReference>
<comment type="caution">
    <text evidence="2">The sequence shown here is derived from an EMBL/GenBank/DDBJ whole genome shotgun (WGS) entry which is preliminary data.</text>
</comment>
<keyword evidence="1" id="KW-1133">Transmembrane helix</keyword>
<reference evidence="2 3" key="1">
    <citation type="submission" date="2018-10" db="EMBL/GenBank/DDBJ databases">
        <title>Cohnella sp. M2MS4P-1, whole genome shotgun sequence.</title>
        <authorList>
            <person name="Tuo L."/>
        </authorList>
    </citation>
    <scope>NUCLEOTIDE SEQUENCE [LARGE SCALE GENOMIC DNA]</scope>
    <source>
        <strain evidence="2 3">M2MS4P-1</strain>
    </source>
</reference>
<evidence type="ECO:0000313" key="2">
    <source>
        <dbReference type="EMBL" id="RKP50012.1"/>
    </source>
</evidence>
<feature type="transmembrane region" description="Helical" evidence="1">
    <location>
        <begin position="6"/>
        <end position="26"/>
    </location>
</feature>
<protein>
    <submittedName>
        <fullName evidence="2">Uncharacterized protein</fullName>
    </submittedName>
</protein>
<proteinExistence type="predicted"/>
<evidence type="ECO:0000256" key="1">
    <source>
        <dbReference type="SAM" id="Phobius"/>
    </source>
</evidence>
<organism evidence="2 3">
    <name type="scientific">Cohnella endophytica</name>
    <dbReference type="NCBI Taxonomy" id="2419778"/>
    <lineage>
        <taxon>Bacteria</taxon>
        <taxon>Bacillati</taxon>
        <taxon>Bacillota</taxon>
        <taxon>Bacilli</taxon>
        <taxon>Bacillales</taxon>
        <taxon>Paenibacillaceae</taxon>
        <taxon>Cohnella</taxon>
    </lineage>
</organism>
<feature type="transmembrane region" description="Helical" evidence="1">
    <location>
        <begin position="60"/>
        <end position="78"/>
    </location>
</feature>
<name>A0A494XJU5_9BACL</name>
<accession>A0A494XJU5</accession>
<dbReference type="AlphaFoldDB" id="A0A494XJU5"/>